<evidence type="ECO:0000256" key="4">
    <source>
        <dbReference type="ARBA" id="ARBA00022989"/>
    </source>
</evidence>
<comment type="similarity">
    <text evidence="2">Belongs to the IFI6/IFI27 family.</text>
</comment>
<dbReference type="PANTHER" id="PTHR16932:SF18">
    <property type="entry name" value="INTERFERON, ALPHA-INDUCIBLE PROTEIN 27-LIKE 2"/>
    <property type="match status" value="1"/>
</dbReference>
<reference evidence="6 7" key="1">
    <citation type="submission" date="2019-05" db="EMBL/GenBank/DDBJ databases">
        <title>Emergence of the Ug99 lineage of the wheat stem rust pathogen through somatic hybridization.</title>
        <authorList>
            <person name="Li F."/>
            <person name="Upadhyaya N.M."/>
            <person name="Sperschneider J."/>
            <person name="Matny O."/>
            <person name="Nguyen-Phuc H."/>
            <person name="Mago R."/>
            <person name="Raley C."/>
            <person name="Miller M.E."/>
            <person name="Silverstein K.A.T."/>
            <person name="Henningsen E."/>
            <person name="Hirsch C.D."/>
            <person name="Visser B."/>
            <person name="Pretorius Z.A."/>
            <person name="Steffenson B.J."/>
            <person name="Schwessinger B."/>
            <person name="Dodds P.N."/>
            <person name="Figueroa M."/>
        </authorList>
    </citation>
    <scope>NUCLEOTIDE SEQUENCE [LARGE SCALE GENOMIC DNA]</scope>
    <source>
        <strain evidence="6 7">Ug99</strain>
    </source>
</reference>
<gene>
    <name evidence="6" type="ORF">PGTUg99_028580</name>
</gene>
<dbReference type="AlphaFoldDB" id="A0A5B0SJC2"/>
<dbReference type="Gene3D" id="6.10.110.10">
    <property type="match status" value="1"/>
</dbReference>
<proteinExistence type="inferred from homology"/>
<comment type="subcellular location">
    <subcellularLocation>
        <location evidence="1">Membrane</location>
        <topology evidence="1">Multi-pass membrane protein</topology>
    </subcellularLocation>
</comment>
<keyword evidence="5" id="KW-0472">Membrane</keyword>
<dbReference type="Pfam" id="PF06140">
    <property type="entry name" value="Ifi-6-16"/>
    <property type="match status" value="1"/>
</dbReference>
<evidence type="ECO:0000313" key="7">
    <source>
        <dbReference type="Proteomes" id="UP000325313"/>
    </source>
</evidence>
<keyword evidence="3" id="KW-0812">Transmembrane</keyword>
<evidence type="ECO:0000313" key="6">
    <source>
        <dbReference type="EMBL" id="KAA1138276.1"/>
    </source>
</evidence>
<dbReference type="Proteomes" id="UP000325313">
    <property type="component" value="Unassembled WGS sequence"/>
</dbReference>
<name>A0A5B0SJC2_PUCGR</name>
<dbReference type="InterPro" id="IPR009311">
    <property type="entry name" value="IFI6/IFI27-like"/>
</dbReference>
<dbReference type="InterPro" id="IPR038213">
    <property type="entry name" value="IFI6/IFI27-like_sf"/>
</dbReference>
<accession>A0A5B0SJC2</accession>
<evidence type="ECO:0000256" key="5">
    <source>
        <dbReference type="ARBA" id="ARBA00023136"/>
    </source>
</evidence>
<evidence type="ECO:0000256" key="2">
    <source>
        <dbReference type="ARBA" id="ARBA00007262"/>
    </source>
</evidence>
<evidence type="ECO:0000256" key="3">
    <source>
        <dbReference type="ARBA" id="ARBA00022692"/>
    </source>
</evidence>
<dbReference type="PANTHER" id="PTHR16932">
    <property type="entry name" value="INTERFERON ALPHA-INDUCIBLE PROTEIN 27"/>
    <property type="match status" value="1"/>
</dbReference>
<organism evidence="6 7">
    <name type="scientific">Puccinia graminis f. sp. tritici</name>
    <dbReference type="NCBI Taxonomy" id="56615"/>
    <lineage>
        <taxon>Eukaryota</taxon>
        <taxon>Fungi</taxon>
        <taxon>Dikarya</taxon>
        <taxon>Basidiomycota</taxon>
        <taxon>Pucciniomycotina</taxon>
        <taxon>Pucciniomycetes</taxon>
        <taxon>Pucciniales</taxon>
        <taxon>Pucciniaceae</taxon>
        <taxon>Puccinia</taxon>
    </lineage>
</organism>
<keyword evidence="4" id="KW-1133">Transmembrane helix</keyword>
<sequence>MDSTVPCLAYPPILTGRPIFSFNVTVRLETETVSVLKRRVREEVERRNATLLGMYAGDKRLDSTENECSMLLKDIVEFHKHGNIRCKVAMKSSQVNSDVIIAGIGGLLGAAASPSLTIASLAAAGFSAAGIVARTPASAFMATYKGSVPARSAIAVGQSIGAAGLGVAGIAVVTGVGGFVAYHTTRALINLARGDSNKEETSQQA</sequence>
<dbReference type="EMBL" id="VDEP01000003">
    <property type="protein sequence ID" value="KAA1138276.1"/>
    <property type="molecule type" value="Genomic_DNA"/>
</dbReference>
<evidence type="ECO:0000256" key="1">
    <source>
        <dbReference type="ARBA" id="ARBA00004141"/>
    </source>
</evidence>
<comment type="caution">
    <text evidence="6">The sequence shown here is derived from an EMBL/GenBank/DDBJ whole genome shotgun (WGS) entry which is preliminary data.</text>
</comment>
<protein>
    <submittedName>
        <fullName evidence="6">Uncharacterized protein</fullName>
    </submittedName>
</protein>
<dbReference type="GO" id="GO:0016020">
    <property type="term" value="C:membrane"/>
    <property type="evidence" value="ECO:0007669"/>
    <property type="project" value="UniProtKB-SubCell"/>
</dbReference>